<accession>A0ACB7F9U8</accession>
<gene>
    <name evidence="1" type="ORF">GBF38_006020</name>
</gene>
<evidence type="ECO:0000313" key="1">
    <source>
        <dbReference type="EMBL" id="KAG8011294.1"/>
    </source>
</evidence>
<keyword evidence="2" id="KW-1185">Reference proteome</keyword>
<reference evidence="1" key="1">
    <citation type="submission" date="2020-04" db="EMBL/GenBank/DDBJ databases">
        <title>A chromosome-scale assembly and high-density genetic map of the yellow drum (Nibea albiflora) genome.</title>
        <authorList>
            <person name="Xu D."/>
            <person name="Zhang W."/>
            <person name="Chen R."/>
            <person name="Tan P."/>
            <person name="Wang L."/>
            <person name="Song H."/>
            <person name="Tian L."/>
            <person name="Zhu Q."/>
            <person name="Wang B."/>
        </authorList>
    </citation>
    <scope>NUCLEOTIDE SEQUENCE</scope>
    <source>
        <strain evidence="1">ZJHYS-2018</strain>
    </source>
</reference>
<protein>
    <submittedName>
        <fullName evidence="1">Uncharacterized protein</fullName>
    </submittedName>
</protein>
<organism evidence="1 2">
    <name type="scientific">Nibea albiflora</name>
    <name type="common">Yellow drum</name>
    <name type="synonym">Corvina albiflora</name>
    <dbReference type="NCBI Taxonomy" id="240163"/>
    <lineage>
        <taxon>Eukaryota</taxon>
        <taxon>Metazoa</taxon>
        <taxon>Chordata</taxon>
        <taxon>Craniata</taxon>
        <taxon>Vertebrata</taxon>
        <taxon>Euteleostomi</taxon>
        <taxon>Actinopterygii</taxon>
        <taxon>Neopterygii</taxon>
        <taxon>Teleostei</taxon>
        <taxon>Neoteleostei</taxon>
        <taxon>Acanthomorphata</taxon>
        <taxon>Eupercaria</taxon>
        <taxon>Sciaenidae</taxon>
        <taxon>Nibea</taxon>
    </lineage>
</organism>
<feature type="non-terminal residue" evidence="1">
    <location>
        <position position="1"/>
    </location>
</feature>
<name>A0ACB7F9U8_NIBAL</name>
<dbReference type="EMBL" id="CM024802">
    <property type="protein sequence ID" value="KAG8011294.1"/>
    <property type="molecule type" value="Genomic_DNA"/>
</dbReference>
<comment type="caution">
    <text evidence="1">The sequence shown here is derived from an EMBL/GenBank/DDBJ whole genome shotgun (WGS) entry which is preliminary data.</text>
</comment>
<dbReference type="Proteomes" id="UP000805704">
    <property type="component" value="Chromosome 14"/>
</dbReference>
<sequence length="85" mass="8927">SAGGDQKNTGLCDHGGHLRKQVSRFPKLAKLQTGHQGGFREGALSPRQGSPESSTALGIDTLDLLGDGASKRSNLPDHCTCYKGH</sequence>
<proteinExistence type="predicted"/>
<evidence type="ECO:0000313" key="2">
    <source>
        <dbReference type="Proteomes" id="UP000805704"/>
    </source>
</evidence>